<dbReference type="InterPro" id="IPR027417">
    <property type="entry name" value="P-loop_NTPase"/>
</dbReference>
<dbReference type="RefSeq" id="WP_014201234.1">
    <property type="nucleotide sequence ID" value="NC_016599.1"/>
</dbReference>
<keyword evidence="3 5" id="KW-0067">ATP-binding</keyword>
<feature type="binding site" evidence="5">
    <location>
        <begin position="10"/>
        <end position="15"/>
    </location>
    <ligand>
        <name>ATP</name>
        <dbReference type="ChEBI" id="CHEBI:30616"/>
    </ligand>
</feature>
<proteinExistence type="inferred from homology"/>
<dbReference type="PROSITE" id="PS51219">
    <property type="entry name" value="DPCK"/>
    <property type="match status" value="1"/>
</dbReference>
<evidence type="ECO:0000313" key="7">
    <source>
        <dbReference type="EMBL" id="AEV31873.1"/>
    </source>
</evidence>
<dbReference type="eggNOG" id="COG0237">
    <property type="taxonomic scope" value="Bacteria"/>
</dbReference>
<dbReference type="AlphaFoldDB" id="G8R2R8"/>
<dbReference type="PANTHER" id="PTHR10695">
    <property type="entry name" value="DEPHOSPHO-COA KINASE-RELATED"/>
    <property type="match status" value="1"/>
</dbReference>
<dbReference type="Pfam" id="PF01121">
    <property type="entry name" value="CoaE"/>
    <property type="match status" value="1"/>
</dbReference>
<organism evidence="7 8">
    <name type="scientific">Owenweeksia hongkongensis (strain DSM 17368 / CIP 108786 / JCM 12287 / NRRL B-23963 / UST20020801)</name>
    <dbReference type="NCBI Taxonomy" id="926562"/>
    <lineage>
        <taxon>Bacteria</taxon>
        <taxon>Pseudomonadati</taxon>
        <taxon>Bacteroidota</taxon>
        <taxon>Flavobacteriia</taxon>
        <taxon>Flavobacteriales</taxon>
        <taxon>Owenweeksiaceae</taxon>
        <taxon>Owenweeksia</taxon>
    </lineage>
</organism>
<keyword evidence="8" id="KW-1185">Reference proteome</keyword>
<evidence type="ECO:0000256" key="4">
    <source>
        <dbReference type="ARBA" id="ARBA00022993"/>
    </source>
</evidence>
<dbReference type="NCBIfam" id="TIGR00152">
    <property type="entry name" value="dephospho-CoA kinase"/>
    <property type="match status" value="1"/>
</dbReference>
<name>G8R2R8_OWEHD</name>
<dbReference type="GO" id="GO:0005524">
    <property type="term" value="F:ATP binding"/>
    <property type="evidence" value="ECO:0007669"/>
    <property type="project" value="UniProtKB-UniRule"/>
</dbReference>
<gene>
    <name evidence="5" type="primary">coaE</name>
    <name evidence="7" type="ordered locus">Oweho_0862</name>
</gene>
<keyword evidence="2 5" id="KW-0547">Nucleotide-binding</keyword>
<keyword evidence="4 5" id="KW-0173">Coenzyme A biosynthesis</keyword>
<evidence type="ECO:0000256" key="6">
    <source>
        <dbReference type="NCBIfam" id="TIGR00152"/>
    </source>
</evidence>
<keyword evidence="5" id="KW-0963">Cytoplasm</keyword>
<evidence type="ECO:0000313" key="8">
    <source>
        <dbReference type="Proteomes" id="UP000005631"/>
    </source>
</evidence>
<reference evidence="7 8" key="1">
    <citation type="journal article" date="2012" name="Stand. Genomic Sci.">
        <title>Genome sequence of the orange-pigmented seawater bacterium Owenweeksia hongkongensis type strain (UST20020801(T)).</title>
        <authorList>
            <person name="Riedel T."/>
            <person name="Held B."/>
            <person name="Nolan M."/>
            <person name="Lucas S."/>
            <person name="Lapidus A."/>
            <person name="Tice H."/>
            <person name="Del Rio T.G."/>
            <person name="Cheng J.F."/>
            <person name="Han C."/>
            <person name="Tapia R."/>
            <person name="Goodwin L.A."/>
            <person name="Pitluck S."/>
            <person name="Liolios K."/>
            <person name="Mavromatis K."/>
            <person name="Pagani I."/>
            <person name="Ivanova N."/>
            <person name="Mikhailova N."/>
            <person name="Pati A."/>
            <person name="Chen A."/>
            <person name="Palaniappan K."/>
            <person name="Rohde M."/>
            <person name="Tindall B.J."/>
            <person name="Detter J.C."/>
            <person name="Goker M."/>
            <person name="Woyke T."/>
            <person name="Bristow J."/>
            <person name="Eisen J.A."/>
            <person name="Markowitz V."/>
            <person name="Hugenholtz P."/>
            <person name="Klenk H.P."/>
            <person name="Kyrpides N.C."/>
        </authorList>
    </citation>
    <scope>NUCLEOTIDE SEQUENCE</scope>
    <source>
        <strain evidence="8">DSM 17368 / JCM 12287 / NRRL B-23963</strain>
    </source>
</reference>
<dbReference type="InterPro" id="IPR001977">
    <property type="entry name" value="Depp_CoAkinase"/>
</dbReference>
<dbReference type="HOGENOM" id="CLU_057180_3_1_10"/>
<comment type="subcellular location">
    <subcellularLocation>
        <location evidence="5">Cytoplasm</location>
    </subcellularLocation>
</comment>
<dbReference type="Gene3D" id="3.40.50.300">
    <property type="entry name" value="P-loop containing nucleotide triphosphate hydrolases"/>
    <property type="match status" value="1"/>
</dbReference>
<keyword evidence="5" id="KW-0808">Transferase</keyword>
<dbReference type="PATRIC" id="fig|926562.3.peg.877"/>
<dbReference type="PANTHER" id="PTHR10695:SF46">
    <property type="entry name" value="BIFUNCTIONAL COENZYME A SYNTHASE-RELATED"/>
    <property type="match status" value="1"/>
</dbReference>
<dbReference type="KEGG" id="oho:Oweho_0862"/>
<dbReference type="GO" id="GO:0015937">
    <property type="term" value="P:coenzyme A biosynthetic process"/>
    <property type="evidence" value="ECO:0007669"/>
    <property type="project" value="UniProtKB-UniRule"/>
</dbReference>
<protein>
    <recommendedName>
        <fullName evidence="5 6">Dephospho-CoA kinase</fullName>
        <ecNumber evidence="5 6">2.7.1.24</ecNumber>
    </recommendedName>
    <alternativeName>
        <fullName evidence="5">Dephosphocoenzyme A kinase</fullName>
    </alternativeName>
</protein>
<dbReference type="STRING" id="926562.Oweho_0862"/>
<comment type="function">
    <text evidence="5">Catalyzes the phosphorylation of the 3'-hydroxyl group of dephosphocoenzyme A to form coenzyme A.</text>
</comment>
<dbReference type="CDD" id="cd02022">
    <property type="entry name" value="DPCK"/>
    <property type="match status" value="1"/>
</dbReference>
<sequence>MIIGLTGGIGSGKSTVAKIFEFLGVPVYEADAFSKTIIDTDKELQAEVVSLLGTEIIEEGKIVRPKMAELIFGDKNLLQKANDLIHPAVARHFQNWYENQSYPYVIKEAAILFESGSYKSCDKILVVAAPKEMRINRVMARSSMTREEVEARMNNQWPQEQKLEKADYIVTNDLTESVIKQVINIHENIIRTANSGSR</sequence>
<dbReference type="UniPathway" id="UPA00241">
    <property type="reaction ID" value="UER00356"/>
</dbReference>
<dbReference type="GO" id="GO:0004140">
    <property type="term" value="F:dephospho-CoA kinase activity"/>
    <property type="evidence" value="ECO:0007669"/>
    <property type="project" value="UniProtKB-UniRule"/>
</dbReference>
<dbReference type="EC" id="2.7.1.24" evidence="5 6"/>
<comment type="catalytic activity">
    <reaction evidence="5">
        <text>3'-dephospho-CoA + ATP = ADP + CoA + H(+)</text>
        <dbReference type="Rhea" id="RHEA:18245"/>
        <dbReference type="ChEBI" id="CHEBI:15378"/>
        <dbReference type="ChEBI" id="CHEBI:30616"/>
        <dbReference type="ChEBI" id="CHEBI:57287"/>
        <dbReference type="ChEBI" id="CHEBI:57328"/>
        <dbReference type="ChEBI" id="CHEBI:456216"/>
        <dbReference type="EC" id="2.7.1.24"/>
    </reaction>
</comment>
<dbReference type="HAMAP" id="MF_00376">
    <property type="entry name" value="Dephospho_CoA_kinase"/>
    <property type="match status" value="1"/>
</dbReference>
<evidence type="ECO:0000256" key="5">
    <source>
        <dbReference type="HAMAP-Rule" id="MF_00376"/>
    </source>
</evidence>
<dbReference type="GO" id="GO:0005737">
    <property type="term" value="C:cytoplasm"/>
    <property type="evidence" value="ECO:0007669"/>
    <property type="project" value="UniProtKB-SubCell"/>
</dbReference>
<evidence type="ECO:0000256" key="1">
    <source>
        <dbReference type="ARBA" id="ARBA00009018"/>
    </source>
</evidence>
<comment type="pathway">
    <text evidence="5">Cofactor biosynthesis; coenzyme A biosynthesis; CoA from (R)-pantothenate: step 5/5.</text>
</comment>
<dbReference type="OrthoDB" id="9812943at2"/>
<keyword evidence="5 7" id="KW-0418">Kinase</keyword>
<dbReference type="Proteomes" id="UP000005631">
    <property type="component" value="Chromosome"/>
</dbReference>
<evidence type="ECO:0000256" key="3">
    <source>
        <dbReference type="ARBA" id="ARBA00022840"/>
    </source>
</evidence>
<accession>G8R2R8</accession>
<evidence type="ECO:0000256" key="2">
    <source>
        <dbReference type="ARBA" id="ARBA00022741"/>
    </source>
</evidence>
<dbReference type="EMBL" id="CP003156">
    <property type="protein sequence ID" value="AEV31873.1"/>
    <property type="molecule type" value="Genomic_DNA"/>
</dbReference>
<comment type="similarity">
    <text evidence="1 5">Belongs to the CoaE family.</text>
</comment>
<dbReference type="SUPFAM" id="SSF52540">
    <property type="entry name" value="P-loop containing nucleoside triphosphate hydrolases"/>
    <property type="match status" value="1"/>
</dbReference>